<feature type="chain" id="PRO_5002940726" evidence="1">
    <location>
        <begin position="22"/>
        <end position="112"/>
    </location>
</feature>
<name>C4PLG2_BLAGE</name>
<organism evidence="2">
    <name type="scientific">Blattella germanica</name>
    <name type="common">German cockroach</name>
    <name type="synonym">Blatta germanica</name>
    <dbReference type="NCBI Taxonomy" id="6973"/>
    <lineage>
        <taxon>Eukaryota</taxon>
        <taxon>Metazoa</taxon>
        <taxon>Ecdysozoa</taxon>
        <taxon>Arthropoda</taxon>
        <taxon>Hexapoda</taxon>
        <taxon>Insecta</taxon>
        <taxon>Pterygota</taxon>
        <taxon>Neoptera</taxon>
        <taxon>Polyneoptera</taxon>
        <taxon>Dictyoptera</taxon>
        <taxon>Blattodea</taxon>
        <taxon>Blaberoidea</taxon>
        <taxon>Blattellidae</taxon>
        <taxon>Blattella</taxon>
    </lineage>
</organism>
<protein>
    <submittedName>
        <fullName evidence="2">Uncharacterized protein</fullName>
    </submittedName>
</protein>
<sequence>MAIKMILVVSLLVALIQLSAANEWLYGGYPSIGLVGDKYLFEEAPVYGKYGIGHLVEEIPVYEKHGIGLPFSNTQHKAVAVATPYEAYADAQSDIFNNYYNSKYPAHLPKIY</sequence>
<keyword evidence="1" id="KW-0732">Signal</keyword>
<evidence type="ECO:0000256" key="1">
    <source>
        <dbReference type="SAM" id="SignalP"/>
    </source>
</evidence>
<proteinExistence type="evidence at transcript level"/>
<dbReference type="EMBL" id="FM253364">
    <property type="protein sequence ID" value="CAR94553.1"/>
    <property type="molecule type" value="mRNA"/>
</dbReference>
<reference evidence="2" key="1">
    <citation type="journal article" date="2009" name="BMC Genomics">
        <title>Identifying genes related to choriogenesis in insect panoistic ovaries by Suppression Subtractive Hybridization.</title>
        <authorList>
            <person name="Irles P."/>
            <person name="Belles X."/>
            <person name="Piulachs M.D."/>
        </authorList>
    </citation>
    <scope>NUCLEOTIDE SEQUENCE</scope>
    <source>
        <tissue evidence="2">Postvitellogenic ovary</tissue>
    </source>
</reference>
<feature type="signal peptide" evidence="1">
    <location>
        <begin position="1"/>
        <end position="21"/>
    </location>
</feature>
<accession>C4PLG2</accession>
<evidence type="ECO:0000313" key="2">
    <source>
        <dbReference type="EMBL" id="CAR94553.1"/>
    </source>
</evidence>
<dbReference type="AlphaFoldDB" id="C4PLG2"/>